<gene>
    <name evidence="2" type="ORF">ERS007739_02389</name>
</gene>
<dbReference type="AlphaFoldDB" id="A0A916LBX4"/>
<feature type="compositionally biased region" description="Basic residues" evidence="1">
    <location>
        <begin position="20"/>
        <end position="30"/>
    </location>
</feature>
<proteinExistence type="predicted"/>
<organism evidence="2 3">
    <name type="scientific">Mycobacterium tuberculosis</name>
    <dbReference type="NCBI Taxonomy" id="1773"/>
    <lineage>
        <taxon>Bacteria</taxon>
        <taxon>Bacillati</taxon>
        <taxon>Actinomycetota</taxon>
        <taxon>Actinomycetes</taxon>
        <taxon>Mycobacteriales</taxon>
        <taxon>Mycobacteriaceae</taxon>
        <taxon>Mycobacterium</taxon>
        <taxon>Mycobacterium tuberculosis complex</taxon>
    </lineage>
</organism>
<reference evidence="3" key="1">
    <citation type="submission" date="2015-03" db="EMBL/GenBank/DDBJ databases">
        <authorList>
            <consortium name="Pathogen Informatics"/>
        </authorList>
    </citation>
    <scope>NUCLEOTIDE SEQUENCE [LARGE SCALE GENOMIC DNA]</scope>
    <source>
        <strain evidence="3">N09902308</strain>
    </source>
</reference>
<accession>A0A916LBX4</accession>
<dbReference type="EMBL" id="CSBK01001085">
    <property type="protein sequence ID" value="COY29385.1"/>
    <property type="molecule type" value="Genomic_DNA"/>
</dbReference>
<sequence length="100" mass="11321">MSQPSIDQQREQQCGGLQRLHQHHRTHRQRNGLQGETGDCGQAAQPPQSVTQREVEQREMADIFFSGDLSRGPLKCHIPDPGQQRGAQRQNGREFDAGHR</sequence>
<evidence type="ECO:0000256" key="1">
    <source>
        <dbReference type="SAM" id="MobiDB-lite"/>
    </source>
</evidence>
<comment type="caution">
    <text evidence="2">The sequence shown here is derived from an EMBL/GenBank/DDBJ whole genome shotgun (WGS) entry which is preliminary data.</text>
</comment>
<dbReference type="Proteomes" id="UP000039021">
    <property type="component" value="Unassembled WGS sequence"/>
</dbReference>
<protein>
    <submittedName>
        <fullName evidence="2">Uncharacterized protein</fullName>
    </submittedName>
</protein>
<evidence type="ECO:0000313" key="2">
    <source>
        <dbReference type="EMBL" id="COY29385.1"/>
    </source>
</evidence>
<feature type="region of interest" description="Disordered" evidence="1">
    <location>
        <begin position="1"/>
        <end position="100"/>
    </location>
</feature>
<feature type="compositionally biased region" description="Basic and acidic residues" evidence="1">
    <location>
        <begin position="91"/>
        <end position="100"/>
    </location>
</feature>
<evidence type="ECO:0000313" key="3">
    <source>
        <dbReference type="Proteomes" id="UP000039021"/>
    </source>
</evidence>
<name>A0A916LBX4_MYCTX</name>